<dbReference type="PROSITE" id="PS51195">
    <property type="entry name" value="Q_MOTIF"/>
    <property type="match status" value="1"/>
</dbReference>
<dbReference type="InterPro" id="IPR014014">
    <property type="entry name" value="RNA_helicase_DEAD_Q_motif"/>
</dbReference>
<feature type="domain" description="DEAD-box RNA helicase Q" evidence="8">
    <location>
        <begin position="72"/>
        <end position="100"/>
    </location>
</feature>
<protein>
    <recommendedName>
        <fullName evidence="1">RNA helicase</fullName>
        <ecNumber evidence="1">3.6.4.13</ecNumber>
    </recommendedName>
</protein>
<name>A0A914PIA5_9BILA</name>
<dbReference type="Proteomes" id="UP000887578">
    <property type="component" value="Unplaced"/>
</dbReference>
<evidence type="ECO:0000256" key="4">
    <source>
        <dbReference type="ARBA" id="ARBA00022806"/>
    </source>
</evidence>
<dbReference type="InterPro" id="IPR011545">
    <property type="entry name" value="DEAD/DEAH_box_helicase_dom"/>
</dbReference>
<keyword evidence="9" id="KW-1185">Reference proteome</keyword>
<dbReference type="SUPFAM" id="SSF52540">
    <property type="entry name" value="P-loop containing nucleoside triphosphate hydrolases"/>
    <property type="match status" value="1"/>
</dbReference>
<sequence>MYQFGGGSQQQPEISAEHSGGNGKAPRYWMPANASVNDILEKKGHCEGSFNDETIEVLSSPKNYDPQENLLEKFEDVGFHHMLLTNIQRMNYKNPRLIQKYAIPAILEGFHVVGQSETASGKTAVCFFISKLSHESLFV</sequence>
<evidence type="ECO:0000256" key="5">
    <source>
        <dbReference type="ARBA" id="ARBA00022840"/>
    </source>
</evidence>
<dbReference type="Pfam" id="PF00270">
    <property type="entry name" value="DEAD"/>
    <property type="match status" value="1"/>
</dbReference>
<evidence type="ECO:0000256" key="7">
    <source>
        <dbReference type="SAM" id="MobiDB-lite"/>
    </source>
</evidence>
<dbReference type="EC" id="3.6.4.13" evidence="1"/>
<dbReference type="AlphaFoldDB" id="A0A914PIA5"/>
<evidence type="ECO:0000259" key="8">
    <source>
        <dbReference type="PROSITE" id="PS51195"/>
    </source>
</evidence>
<proteinExistence type="predicted"/>
<dbReference type="InterPro" id="IPR027417">
    <property type="entry name" value="P-loop_NTPase"/>
</dbReference>
<evidence type="ECO:0000256" key="6">
    <source>
        <dbReference type="PROSITE-ProRule" id="PRU00552"/>
    </source>
</evidence>
<evidence type="ECO:0000256" key="2">
    <source>
        <dbReference type="ARBA" id="ARBA00022741"/>
    </source>
</evidence>
<dbReference type="GO" id="GO:0016787">
    <property type="term" value="F:hydrolase activity"/>
    <property type="evidence" value="ECO:0007669"/>
    <property type="project" value="UniProtKB-KW"/>
</dbReference>
<dbReference type="Gene3D" id="3.40.50.300">
    <property type="entry name" value="P-loop containing nucleotide triphosphate hydrolases"/>
    <property type="match status" value="1"/>
</dbReference>
<feature type="short sequence motif" description="Q motif" evidence="6">
    <location>
        <begin position="72"/>
        <end position="100"/>
    </location>
</feature>
<evidence type="ECO:0000256" key="1">
    <source>
        <dbReference type="ARBA" id="ARBA00012552"/>
    </source>
</evidence>
<keyword evidence="3" id="KW-0378">Hydrolase</keyword>
<evidence type="ECO:0000313" key="10">
    <source>
        <dbReference type="WBParaSite" id="PDA_v2.g15420.t1"/>
    </source>
</evidence>
<evidence type="ECO:0000313" key="9">
    <source>
        <dbReference type="Proteomes" id="UP000887578"/>
    </source>
</evidence>
<dbReference type="GO" id="GO:0005524">
    <property type="term" value="F:ATP binding"/>
    <property type="evidence" value="ECO:0007669"/>
    <property type="project" value="UniProtKB-KW"/>
</dbReference>
<keyword evidence="5" id="KW-0067">ATP-binding</keyword>
<dbReference type="GO" id="GO:0003676">
    <property type="term" value="F:nucleic acid binding"/>
    <property type="evidence" value="ECO:0007669"/>
    <property type="project" value="InterPro"/>
</dbReference>
<reference evidence="10" key="1">
    <citation type="submission" date="2022-11" db="UniProtKB">
        <authorList>
            <consortium name="WormBaseParasite"/>
        </authorList>
    </citation>
    <scope>IDENTIFICATION</scope>
</reference>
<keyword evidence="2" id="KW-0547">Nucleotide-binding</keyword>
<feature type="region of interest" description="Disordered" evidence="7">
    <location>
        <begin position="1"/>
        <end position="26"/>
    </location>
</feature>
<keyword evidence="4" id="KW-0347">Helicase</keyword>
<dbReference type="GO" id="GO:0003724">
    <property type="term" value="F:RNA helicase activity"/>
    <property type="evidence" value="ECO:0007669"/>
    <property type="project" value="UniProtKB-EC"/>
</dbReference>
<evidence type="ECO:0000256" key="3">
    <source>
        <dbReference type="ARBA" id="ARBA00022801"/>
    </source>
</evidence>
<accession>A0A914PIA5</accession>
<dbReference type="WBParaSite" id="PDA_v2.g15420.t1">
    <property type="protein sequence ID" value="PDA_v2.g15420.t1"/>
    <property type="gene ID" value="PDA_v2.g15420"/>
</dbReference>
<organism evidence="9 10">
    <name type="scientific">Panagrolaimus davidi</name>
    <dbReference type="NCBI Taxonomy" id="227884"/>
    <lineage>
        <taxon>Eukaryota</taxon>
        <taxon>Metazoa</taxon>
        <taxon>Ecdysozoa</taxon>
        <taxon>Nematoda</taxon>
        <taxon>Chromadorea</taxon>
        <taxon>Rhabditida</taxon>
        <taxon>Tylenchina</taxon>
        <taxon>Panagrolaimomorpha</taxon>
        <taxon>Panagrolaimoidea</taxon>
        <taxon>Panagrolaimidae</taxon>
        <taxon>Panagrolaimus</taxon>
    </lineage>
</organism>